<keyword evidence="1" id="KW-1133">Transmembrane helix</keyword>
<dbReference type="AlphaFoldDB" id="A0A830GD89"/>
<dbReference type="Proteomes" id="UP000608850">
    <property type="component" value="Unassembled WGS sequence"/>
</dbReference>
<keyword evidence="1" id="KW-0812">Transmembrane</keyword>
<evidence type="ECO:0000313" key="3">
    <source>
        <dbReference type="Proteomes" id="UP000608850"/>
    </source>
</evidence>
<feature type="transmembrane region" description="Helical" evidence="1">
    <location>
        <begin position="26"/>
        <end position="56"/>
    </location>
</feature>
<evidence type="ECO:0000313" key="2">
    <source>
        <dbReference type="EMBL" id="GGN20310.1"/>
    </source>
</evidence>
<dbReference type="EMBL" id="BMOQ01000006">
    <property type="protein sequence ID" value="GGN20310.1"/>
    <property type="molecule type" value="Genomic_DNA"/>
</dbReference>
<keyword evidence="1" id="KW-0472">Membrane</keyword>
<proteinExistence type="predicted"/>
<keyword evidence="3" id="KW-1185">Reference proteome</keyword>
<feature type="transmembrane region" description="Helical" evidence="1">
    <location>
        <begin position="76"/>
        <end position="99"/>
    </location>
</feature>
<name>A0A830GD89_9EURY</name>
<reference evidence="2 3" key="1">
    <citation type="journal article" date="2019" name="Int. J. Syst. Evol. Microbiol.">
        <title>The Global Catalogue of Microorganisms (GCM) 10K type strain sequencing project: providing services to taxonomists for standard genome sequencing and annotation.</title>
        <authorList>
            <consortium name="The Broad Institute Genomics Platform"/>
            <consortium name="The Broad Institute Genome Sequencing Center for Infectious Disease"/>
            <person name="Wu L."/>
            <person name="Ma J."/>
        </authorList>
    </citation>
    <scope>NUCLEOTIDE SEQUENCE [LARGE SCALE GENOMIC DNA]</scope>
    <source>
        <strain evidence="2 3">JCM 16331</strain>
    </source>
</reference>
<organism evidence="2 3">
    <name type="scientific">Halarchaeum nitratireducens</name>
    <dbReference type="NCBI Taxonomy" id="489913"/>
    <lineage>
        <taxon>Archaea</taxon>
        <taxon>Methanobacteriati</taxon>
        <taxon>Methanobacteriota</taxon>
        <taxon>Stenosarchaea group</taxon>
        <taxon>Halobacteria</taxon>
        <taxon>Halobacteriales</taxon>
        <taxon>Halobacteriaceae</taxon>
    </lineage>
</organism>
<gene>
    <name evidence="2" type="ORF">GCM10009021_21730</name>
</gene>
<comment type="caution">
    <text evidence="2">The sequence shown here is derived from an EMBL/GenBank/DDBJ whole genome shotgun (WGS) entry which is preliminary data.</text>
</comment>
<accession>A0A830GD89</accession>
<feature type="transmembrane region" description="Helical" evidence="1">
    <location>
        <begin position="160"/>
        <end position="189"/>
    </location>
</feature>
<feature type="transmembrane region" description="Helical" evidence="1">
    <location>
        <begin position="111"/>
        <end position="133"/>
    </location>
</feature>
<protein>
    <recommendedName>
        <fullName evidence="4">DUF624 domain-containing protein</fullName>
    </recommendedName>
</protein>
<dbReference type="OrthoDB" id="307496at2157"/>
<evidence type="ECO:0000256" key="1">
    <source>
        <dbReference type="SAM" id="Phobius"/>
    </source>
</evidence>
<sequence length="201" mass="21098">MNTADDVRSVHAGLGDAFRSAYHHSVAAVVVSLGWFVASLPVVTVGPATLAAYAAIQSLREHGRVDRSEVREALAANWHNAALLSGVFVAFTVVTVAYATQYFQTGGVQAGALAVVVGYVTAHLAVVLVVAFVRLSEGASVYEAVTGGYSWTVSRPFDTVLVGFVSLGLFAVSALLTVTVCLVFPFLLFTFHVAVVGRHAT</sequence>
<evidence type="ECO:0008006" key="4">
    <source>
        <dbReference type="Google" id="ProtNLM"/>
    </source>
</evidence>
<dbReference type="RefSeq" id="WP_188878974.1">
    <property type="nucleotide sequence ID" value="NZ_BMOQ01000006.1"/>
</dbReference>